<gene>
    <name evidence="1" type="ORF">OG699_43695</name>
</gene>
<dbReference type="AlphaFoldDB" id="A0AAU3I8Q2"/>
<sequence>MISYRGRAIRPEARASRAARCRSCRRLCQVAKRRTSCWSSSQGAAEPALEEHQVVVPVFEDLVLDEQVTQVRDGLR</sequence>
<evidence type="ECO:0000313" key="1">
    <source>
        <dbReference type="EMBL" id="WTZ14258.1"/>
    </source>
</evidence>
<accession>A0AAU3I8Q2</accession>
<organism evidence="1">
    <name type="scientific">Streptomyces sp. NBC_01393</name>
    <dbReference type="NCBI Taxonomy" id="2903851"/>
    <lineage>
        <taxon>Bacteria</taxon>
        <taxon>Bacillati</taxon>
        <taxon>Actinomycetota</taxon>
        <taxon>Actinomycetes</taxon>
        <taxon>Kitasatosporales</taxon>
        <taxon>Streptomycetaceae</taxon>
        <taxon>Streptomyces</taxon>
    </lineage>
</organism>
<name>A0AAU3I8Q2_9ACTN</name>
<protein>
    <submittedName>
        <fullName evidence="1">Uncharacterized protein</fullName>
    </submittedName>
</protein>
<dbReference type="EMBL" id="CP109546">
    <property type="protein sequence ID" value="WTZ14258.1"/>
    <property type="molecule type" value="Genomic_DNA"/>
</dbReference>
<proteinExistence type="predicted"/>
<reference evidence="1" key="1">
    <citation type="submission" date="2022-10" db="EMBL/GenBank/DDBJ databases">
        <title>The complete genomes of actinobacterial strains from the NBC collection.</title>
        <authorList>
            <person name="Joergensen T.S."/>
            <person name="Alvarez Arevalo M."/>
            <person name="Sterndorff E.B."/>
            <person name="Faurdal D."/>
            <person name="Vuksanovic O."/>
            <person name="Mourched A.-S."/>
            <person name="Charusanti P."/>
            <person name="Shaw S."/>
            <person name="Blin K."/>
            <person name="Weber T."/>
        </authorList>
    </citation>
    <scope>NUCLEOTIDE SEQUENCE</scope>
    <source>
        <strain evidence="1">NBC_01393</strain>
    </source>
</reference>